<keyword evidence="9" id="KW-0472">Membrane</keyword>
<dbReference type="GeneID" id="6189240"/>
<dbReference type="SUPFAM" id="SSF51735">
    <property type="entry name" value="NAD(P)-binding Rossmann-fold domains"/>
    <property type="match status" value="1"/>
</dbReference>
<proteinExistence type="inferred from homology"/>
<dbReference type="HOGENOM" id="CLU_007383_6_8_1"/>
<dbReference type="GO" id="GO:0005789">
    <property type="term" value="C:endoplasmic reticulum membrane"/>
    <property type="evidence" value="ECO:0007669"/>
    <property type="project" value="UniProtKB-SubCell"/>
</dbReference>
<evidence type="ECO:0000256" key="4">
    <source>
        <dbReference type="ARBA" id="ARBA00022824"/>
    </source>
</evidence>
<evidence type="ECO:0000256" key="10">
    <source>
        <dbReference type="ARBA" id="ARBA00046995"/>
    </source>
</evidence>
<evidence type="ECO:0000256" key="8">
    <source>
        <dbReference type="ARBA" id="ARBA00023098"/>
    </source>
</evidence>
<keyword evidence="5" id="KW-0752">Steroid biosynthesis</keyword>
<name>B2ALZ2_PODAN</name>
<evidence type="ECO:0000256" key="5">
    <source>
        <dbReference type="ARBA" id="ARBA00022955"/>
    </source>
</evidence>
<reference evidence="19" key="1">
    <citation type="journal article" date="2008" name="Genome Biol.">
        <title>The genome sequence of the model ascomycete fungus Podospora anserina.</title>
        <authorList>
            <person name="Espagne E."/>
            <person name="Lespinet O."/>
            <person name="Malagnac F."/>
            <person name="Da Silva C."/>
            <person name="Jaillon O."/>
            <person name="Porcel B.M."/>
            <person name="Couloux A."/>
            <person name="Aury J.-M."/>
            <person name="Segurens B."/>
            <person name="Poulain J."/>
            <person name="Anthouard V."/>
            <person name="Grossetete S."/>
            <person name="Khalili H."/>
            <person name="Coppin E."/>
            <person name="Dequard-Chablat M."/>
            <person name="Picard M."/>
            <person name="Contamine V."/>
            <person name="Arnaise S."/>
            <person name="Bourdais A."/>
            <person name="Berteaux-Lecellier V."/>
            <person name="Gautheret D."/>
            <person name="de Vries R.P."/>
            <person name="Battaglia E."/>
            <person name="Coutinho P.M."/>
            <person name="Danchin E.G.J."/>
            <person name="Henrissat B."/>
            <person name="El Khoury R."/>
            <person name="Sainsard-Chanet A."/>
            <person name="Boivin A."/>
            <person name="Pinan-Lucarre B."/>
            <person name="Sellem C.H."/>
            <person name="Debuchy R."/>
            <person name="Wincker P."/>
            <person name="Weissenbach J."/>
            <person name="Silar P."/>
        </authorList>
    </citation>
    <scope>NUCLEOTIDE SEQUENCE [LARGE SCALE GENOMIC DNA]</scope>
    <source>
        <strain evidence="19">S mat+</strain>
    </source>
</reference>
<keyword evidence="8" id="KW-0443">Lipid metabolism</keyword>
<evidence type="ECO:0000256" key="6">
    <source>
        <dbReference type="ARBA" id="ARBA00023002"/>
    </source>
</evidence>
<dbReference type="PANTHER" id="PTHR43245:SF51">
    <property type="entry name" value="SHORT CHAIN DEHYDROGENASE_REDUCTASE FAMILY 42E, MEMBER 2"/>
    <property type="match status" value="1"/>
</dbReference>
<feature type="domain" description="3-beta hydroxysteroid dehydrogenase/isomerase" evidence="18">
    <location>
        <begin position="49"/>
        <end position="324"/>
    </location>
</feature>
<evidence type="ECO:0000256" key="17">
    <source>
        <dbReference type="SAM" id="MobiDB-lite"/>
    </source>
</evidence>
<evidence type="ECO:0000256" key="12">
    <source>
        <dbReference type="ARBA" id="ARBA00067985"/>
    </source>
</evidence>
<feature type="region of interest" description="Disordered" evidence="17">
    <location>
        <begin position="1"/>
        <end position="35"/>
    </location>
</feature>
<accession>B2ALZ2</accession>
<dbReference type="EMBL" id="CU633867">
    <property type="protein sequence ID" value="CAP64940.1"/>
    <property type="molecule type" value="Genomic_DNA"/>
</dbReference>
<comment type="similarity">
    <text evidence="2">Belongs to the 3-beta-HSD family.</text>
</comment>
<evidence type="ECO:0000259" key="18">
    <source>
        <dbReference type="Pfam" id="PF01073"/>
    </source>
</evidence>
<dbReference type="InterPro" id="IPR002225">
    <property type="entry name" value="3Beta_OHSteriod_DH/Estase"/>
</dbReference>
<sequence>LRNHKKNNTSPAIVHPQHLPSSPNQPNPSPASTTLTMASEKKPSLGSAMVIGGCGFLGHHVVRLLLRDYTTTSISVIDLRCTRNRRPESDGVKYYEADITDADKLISVFSEARPDVVIHTASPPAQSNDSVSHALFKKVNVDGTAAVIKACQTTGVKALVYTSSASVMSDNKSDLINADERWPTVRGENQTEYYSETKAAAEELVLLANRASPAPSLLTCAIRPSGIMGEGDTMVLYHMINIYRQGRTGVQVGDNNNLFDFTYVENVAHGHLLAARALLLTSSSSTVPLDHERVDGEAFLVTNDSPVYFWDFCRAIWAAAGSPMGTDHVRVLPRGAGMVLGFLSECFFAMIGKPPTFNRQRIVYSCMTRYYDISKAKKRLGYRPLVSLDEGVRRSVKWTLEQEKVNAEKK</sequence>
<organism evidence="19">
    <name type="scientific">Podospora anserina (strain S / ATCC MYA-4624 / DSM 980 / FGSC 10383)</name>
    <name type="common">Pleurage anserina</name>
    <dbReference type="NCBI Taxonomy" id="515849"/>
    <lineage>
        <taxon>Eukaryota</taxon>
        <taxon>Fungi</taxon>
        <taxon>Dikarya</taxon>
        <taxon>Ascomycota</taxon>
        <taxon>Pezizomycotina</taxon>
        <taxon>Sordariomycetes</taxon>
        <taxon>Sordariomycetidae</taxon>
        <taxon>Sordariales</taxon>
        <taxon>Podosporaceae</taxon>
        <taxon>Podospora</taxon>
        <taxon>Podospora anserina</taxon>
    </lineage>
</organism>
<dbReference type="Pfam" id="PF01073">
    <property type="entry name" value="3Beta_HSD"/>
    <property type="match status" value="1"/>
</dbReference>
<dbReference type="VEuPathDB" id="FungiDB:PODANS_1_13320"/>
<evidence type="ECO:0000313" key="19">
    <source>
        <dbReference type="EMBL" id="CAP64940.1"/>
    </source>
</evidence>
<dbReference type="KEGG" id="pan:PODANSg2055"/>
<evidence type="ECO:0000256" key="14">
    <source>
        <dbReference type="ARBA" id="ARBA00081397"/>
    </source>
</evidence>
<keyword evidence="4" id="KW-0256">Endoplasmic reticulum</keyword>
<keyword evidence="6" id="KW-0560">Oxidoreductase</keyword>
<evidence type="ECO:0000256" key="2">
    <source>
        <dbReference type="ARBA" id="ARBA00009219"/>
    </source>
</evidence>
<dbReference type="GO" id="GO:0006696">
    <property type="term" value="P:ergosterol biosynthetic process"/>
    <property type="evidence" value="ECO:0007669"/>
    <property type="project" value="UniProtKB-ARBA"/>
</dbReference>
<comment type="subcellular location">
    <subcellularLocation>
        <location evidence="1">Endoplasmic reticulum membrane</location>
        <topology evidence="1">Peripheral membrane protein</topology>
    </subcellularLocation>
</comment>
<reference evidence="19" key="2">
    <citation type="submission" date="2008-07" db="EMBL/GenBank/DDBJ databases">
        <authorList>
            <person name="Genoscope - CEA"/>
        </authorList>
    </citation>
    <scope>NUCLEOTIDE SEQUENCE</scope>
    <source>
        <strain evidence="19">S mat+</strain>
    </source>
</reference>
<evidence type="ECO:0000256" key="1">
    <source>
        <dbReference type="ARBA" id="ARBA00004406"/>
    </source>
</evidence>
<evidence type="ECO:0000256" key="11">
    <source>
        <dbReference type="ARBA" id="ARBA00067470"/>
    </source>
</evidence>
<evidence type="ECO:0000256" key="3">
    <source>
        <dbReference type="ARBA" id="ARBA00022516"/>
    </source>
</evidence>
<protein>
    <recommendedName>
        <fullName evidence="12">Sterol-4-alpha-carboxylate 3-dehydrogenase ERG26, decarboxylating</fullName>
    </recommendedName>
    <alternativeName>
        <fullName evidence="15 16">C-3 Sterol dehydrogenase ERG26</fullName>
    </alternativeName>
    <alternativeName>
        <fullName evidence="13 14">C-4 decarboxylase ERG26</fullName>
    </alternativeName>
    <alternativeName>
        <fullName evidence="11">Sterol-4-alpha-carboxylate 3-dehydrogenase erg26, decarboxylating</fullName>
    </alternativeName>
</protein>
<dbReference type="PANTHER" id="PTHR43245">
    <property type="entry name" value="BIFUNCTIONAL POLYMYXIN RESISTANCE PROTEIN ARNA"/>
    <property type="match status" value="1"/>
</dbReference>
<evidence type="ECO:0000256" key="16">
    <source>
        <dbReference type="ARBA" id="ARBA00082106"/>
    </source>
</evidence>
<dbReference type="OrthoDB" id="10058185at2759"/>
<evidence type="ECO:0000256" key="13">
    <source>
        <dbReference type="ARBA" id="ARBA00081267"/>
    </source>
</evidence>
<keyword evidence="3" id="KW-0444">Lipid biosynthesis</keyword>
<dbReference type="RefSeq" id="XP_001905033.1">
    <property type="nucleotide sequence ID" value="XM_001904998.1"/>
</dbReference>
<dbReference type="Gene3D" id="3.40.50.720">
    <property type="entry name" value="NAD(P)-binding Rossmann-like Domain"/>
    <property type="match status" value="1"/>
</dbReference>
<dbReference type="FunFam" id="3.40.50.720:FF:000346">
    <property type="entry name" value="C-3 sterol dehydrogenase/C-4 decarboxylase"/>
    <property type="match status" value="1"/>
</dbReference>
<dbReference type="GO" id="GO:0000252">
    <property type="term" value="F:3-beta-hydroxysteroid dehydrogenase [NAD(P)+]/C4-decarboxylase activity"/>
    <property type="evidence" value="ECO:0007669"/>
    <property type="project" value="UniProtKB-ARBA"/>
</dbReference>
<gene>
    <name evidence="19" type="ORF">PODANS_1_13320</name>
</gene>
<comment type="subunit">
    <text evidence="10">Heterotetramer of ERG25, ERG26, ERG27 and ERG28. ERG28 acts as a scaffold to tether ERG27 and other 4,4-demethylation-related enzymes, forming a demethylation enzyme complex, in the endoplasmic reticulum.</text>
</comment>
<evidence type="ECO:0000256" key="15">
    <source>
        <dbReference type="ARBA" id="ARBA00081452"/>
    </source>
</evidence>
<evidence type="ECO:0000256" key="7">
    <source>
        <dbReference type="ARBA" id="ARBA00023027"/>
    </source>
</evidence>
<evidence type="ECO:0000256" key="9">
    <source>
        <dbReference type="ARBA" id="ARBA00023136"/>
    </source>
</evidence>
<keyword evidence="7" id="KW-0520">NAD</keyword>
<dbReference type="AlphaFoldDB" id="B2ALZ2"/>
<dbReference type="InterPro" id="IPR036291">
    <property type="entry name" value="NAD(P)-bd_dom_sf"/>
</dbReference>
<feature type="non-terminal residue" evidence="19">
    <location>
        <position position="1"/>
    </location>
</feature>
<dbReference type="InterPro" id="IPR050177">
    <property type="entry name" value="Lipid_A_modif_metabolic_enz"/>
</dbReference>